<reference evidence="12" key="1">
    <citation type="submission" date="2020-04" db="EMBL/GenBank/DDBJ databases">
        <title>Deep metagenomics examines the oral microbiome during advanced dental caries in children, revealing novel taxa and co-occurrences with host molecules.</title>
        <authorList>
            <person name="Baker J.L."/>
            <person name="Morton J.T."/>
            <person name="Dinis M."/>
            <person name="Alvarez R."/>
            <person name="Tran N.C."/>
            <person name="Knight R."/>
            <person name="Edlund A."/>
        </authorList>
    </citation>
    <scope>NUCLEOTIDE SEQUENCE</scope>
    <source>
        <strain evidence="12">JCVI_32_bin.24</strain>
    </source>
</reference>
<evidence type="ECO:0000256" key="9">
    <source>
        <dbReference type="ARBA" id="ARBA00047407"/>
    </source>
</evidence>
<dbReference type="InterPro" id="IPR036928">
    <property type="entry name" value="AS_sf"/>
</dbReference>
<dbReference type="PROSITE" id="PS00571">
    <property type="entry name" value="AMIDASES"/>
    <property type="match status" value="1"/>
</dbReference>
<dbReference type="NCBIfam" id="TIGR00132">
    <property type="entry name" value="gatA"/>
    <property type="match status" value="1"/>
</dbReference>
<keyword evidence="8 10" id="KW-0648">Protein biosynthesis</keyword>
<dbReference type="GO" id="GO:0030956">
    <property type="term" value="C:glutamyl-tRNA(Gln) amidotransferase complex"/>
    <property type="evidence" value="ECO:0007669"/>
    <property type="project" value="InterPro"/>
</dbReference>
<evidence type="ECO:0000256" key="1">
    <source>
        <dbReference type="ARBA" id="ARBA00008069"/>
    </source>
</evidence>
<comment type="function">
    <text evidence="10">Allows the formation of correctly charged Gln-tRNA(Gln) through the transamidation of misacylated Glu-tRNA(Gln) in organisms which lack glutaminyl-tRNA synthetase. The reaction takes place in the presence of glutamine and ATP through an activated gamma-phospho-Glu-tRNA(Gln).</text>
</comment>
<dbReference type="Pfam" id="PF01425">
    <property type="entry name" value="Amidase"/>
    <property type="match status" value="1"/>
</dbReference>
<comment type="similarity">
    <text evidence="1 10">Belongs to the amidase family. GatA subfamily.</text>
</comment>
<evidence type="ECO:0000256" key="8">
    <source>
        <dbReference type="ARBA" id="ARBA00022917"/>
    </source>
</evidence>
<keyword evidence="5 10" id="KW-0436">Ligase</keyword>
<dbReference type="EC" id="6.3.5.7" evidence="3 10"/>
<evidence type="ECO:0000256" key="5">
    <source>
        <dbReference type="ARBA" id="ARBA00022598"/>
    </source>
</evidence>
<comment type="catalytic activity">
    <reaction evidence="9 10">
        <text>L-glutamyl-tRNA(Gln) + L-glutamine + ATP + H2O = L-glutaminyl-tRNA(Gln) + L-glutamate + ADP + phosphate + H(+)</text>
        <dbReference type="Rhea" id="RHEA:17521"/>
        <dbReference type="Rhea" id="RHEA-COMP:9681"/>
        <dbReference type="Rhea" id="RHEA-COMP:9684"/>
        <dbReference type="ChEBI" id="CHEBI:15377"/>
        <dbReference type="ChEBI" id="CHEBI:15378"/>
        <dbReference type="ChEBI" id="CHEBI:29985"/>
        <dbReference type="ChEBI" id="CHEBI:30616"/>
        <dbReference type="ChEBI" id="CHEBI:43474"/>
        <dbReference type="ChEBI" id="CHEBI:58359"/>
        <dbReference type="ChEBI" id="CHEBI:78520"/>
        <dbReference type="ChEBI" id="CHEBI:78521"/>
        <dbReference type="ChEBI" id="CHEBI:456216"/>
        <dbReference type="EC" id="6.3.5.7"/>
    </reaction>
</comment>
<organism evidence="12 13">
    <name type="scientific">Dechloromonas agitata</name>
    <dbReference type="NCBI Taxonomy" id="73030"/>
    <lineage>
        <taxon>Bacteria</taxon>
        <taxon>Pseudomonadati</taxon>
        <taxon>Pseudomonadota</taxon>
        <taxon>Betaproteobacteria</taxon>
        <taxon>Rhodocyclales</taxon>
        <taxon>Azonexaceae</taxon>
        <taxon>Dechloromonas</taxon>
    </lineage>
</organism>
<evidence type="ECO:0000256" key="3">
    <source>
        <dbReference type="ARBA" id="ARBA00012739"/>
    </source>
</evidence>
<comment type="subunit">
    <text evidence="2 10">Heterotrimer of A, B and C subunits.</text>
</comment>
<dbReference type="EMBL" id="JABZMI010000017">
    <property type="protein sequence ID" value="MBF1163808.1"/>
    <property type="molecule type" value="Genomic_DNA"/>
</dbReference>
<dbReference type="GO" id="GO:0005524">
    <property type="term" value="F:ATP binding"/>
    <property type="evidence" value="ECO:0007669"/>
    <property type="project" value="UniProtKB-KW"/>
</dbReference>
<proteinExistence type="inferred from homology"/>
<feature type="active site" description="Charge relay system" evidence="10">
    <location>
        <position position="152"/>
    </location>
</feature>
<name>A0A930BPD9_9RHOO</name>
<dbReference type="AlphaFoldDB" id="A0A930BPD9"/>
<keyword evidence="6 10" id="KW-0547">Nucleotide-binding</keyword>
<comment type="caution">
    <text evidence="12">The sequence shown here is derived from an EMBL/GenBank/DDBJ whole genome shotgun (WGS) entry which is preliminary data.</text>
</comment>
<feature type="active site" description="Acyl-ester intermediate" evidence="10">
    <location>
        <position position="176"/>
    </location>
</feature>
<feature type="active site" description="Charge relay system" evidence="10">
    <location>
        <position position="76"/>
    </location>
</feature>
<evidence type="ECO:0000256" key="7">
    <source>
        <dbReference type="ARBA" id="ARBA00022840"/>
    </source>
</evidence>
<dbReference type="InterPro" id="IPR020556">
    <property type="entry name" value="Amidase_CS"/>
</dbReference>
<evidence type="ECO:0000256" key="10">
    <source>
        <dbReference type="HAMAP-Rule" id="MF_00120"/>
    </source>
</evidence>
<dbReference type="HAMAP" id="MF_00120">
    <property type="entry name" value="GatA"/>
    <property type="match status" value="1"/>
</dbReference>
<dbReference type="InterPro" id="IPR000120">
    <property type="entry name" value="Amidase"/>
</dbReference>
<evidence type="ECO:0000259" key="11">
    <source>
        <dbReference type="Pfam" id="PF01425"/>
    </source>
</evidence>
<dbReference type="Proteomes" id="UP000718593">
    <property type="component" value="Unassembled WGS sequence"/>
</dbReference>
<dbReference type="InterPro" id="IPR004412">
    <property type="entry name" value="GatA"/>
</dbReference>
<dbReference type="Gene3D" id="3.90.1300.10">
    <property type="entry name" value="Amidase signature (AS) domain"/>
    <property type="match status" value="1"/>
</dbReference>
<dbReference type="GO" id="GO:0006412">
    <property type="term" value="P:translation"/>
    <property type="evidence" value="ECO:0007669"/>
    <property type="project" value="UniProtKB-UniRule"/>
</dbReference>
<gene>
    <name evidence="10 12" type="primary">gatA</name>
    <name evidence="12" type="ORF">HXL68_02080</name>
</gene>
<keyword evidence="7 10" id="KW-0067">ATP-binding</keyword>
<evidence type="ECO:0000256" key="4">
    <source>
        <dbReference type="ARBA" id="ARBA00014428"/>
    </source>
</evidence>
<dbReference type="PANTHER" id="PTHR11895:SF151">
    <property type="entry name" value="GLUTAMYL-TRNA(GLN) AMIDOTRANSFERASE SUBUNIT A"/>
    <property type="match status" value="1"/>
</dbReference>
<feature type="domain" description="Amidase" evidence="11">
    <location>
        <begin position="25"/>
        <end position="464"/>
    </location>
</feature>
<sequence>MINKSLKDLSQALAARQISSVELSALFLDRIERLNPEINAFVTVDREKTLAMARAADARIAAGTAGPLTGIPVAQKDIFCAEGWTTTCGSKMLANFVSPYDATVIRKMHAEAGLVSLGKTNMDEFAMGSSNETSYFGPVKNPWDRSRVPGGSSGGSAAAVAARLAPAATGTDTGGSIRQPAALCNLTGLKPTYGVVSRYGMIAFASSLDQGGPMAASAEDCALLLNTMAGFDERDSTSLERPTEDYARDLDKPLNGLRIGLPREFFGEGCDAAVMAAVQAAIKEYEKLGATCVEVSLPNSHLSVPAYYVIAPAEASSNLSRFDGVRYGYRAPEYGSLDDMYMKTRAQGFGAEVKRRILIGAYVLSHGYYDAYYLQAQRIRRLIANDFVEAFKSCDVIMGPTSPSIAFKLGEKAADPVQMYLSDIYTIAVNLAGLPGMSIPCGLAEELPVGLQLIGNYFDEARLLNVAHRFQQATDWHTRRPAAIA</sequence>
<protein>
    <recommendedName>
        <fullName evidence="4 10">Glutamyl-tRNA(Gln) amidotransferase subunit A</fullName>
        <shortName evidence="10">Glu-ADT subunit A</shortName>
        <ecNumber evidence="3 10">6.3.5.7</ecNumber>
    </recommendedName>
</protein>
<evidence type="ECO:0000256" key="2">
    <source>
        <dbReference type="ARBA" id="ARBA00011123"/>
    </source>
</evidence>
<dbReference type="GO" id="GO:0050567">
    <property type="term" value="F:glutaminyl-tRNA synthase (glutamine-hydrolyzing) activity"/>
    <property type="evidence" value="ECO:0007669"/>
    <property type="project" value="UniProtKB-UniRule"/>
</dbReference>
<dbReference type="SUPFAM" id="SSF75304">
    <property type="entry name" value="Amidase signature (AS) enzymes"/>
    <property type="match status" value="1"/>
</dbReference>
<accession>A0A930BPD9</accession>
<evidence type="ECO:0000313" key="13">
    <source>
        <dbReference type="Proteomes" id="UP000718593"/>
    </source>
</evidence>
<evidence type="ECO:0000256" key="6">
    <source>
        <dbReference type="ARBA" id="ARBA00022741"/>
    </source>
</evidence>
<dbReference type="PANTHER" id="PTHR11895">
    <property type="entry name" value="TRANSAMIDASE"/>
    <property type="match status" value="1"/>
</dbReference>
<dbReference type="InterPro" id="IPR023631">
    <property type="entry name" value="Amidase_dom"/>
</dbReference>
<evidence type="ECO:0000313" key="12">
    <source>
        <dbReference type="EMBL" id="MBF1163808.1"/>
    </source>
</evidence>